<keyword evidence="3" id="KW-0812">Transmembrane</keyword>
<evidence type="ECO:0000313" key="4">
    <source>
        <dbReference type="EMBL" id="CAD8462519.1"/>
    </source>
</evidence>
<feature type="region of interest" description="Disordered" evidence="2">
    <location>
        <begin position="1"/>
        <end position="24"/>
    </location>
</feature>
<accession>A0A7S0DQM7</accession>
<reference evidence="4" key="1">
    <citation type="submission" date="2021-01" db="EMBL/GenBank/DDBJ databases">
        <authorList>
            <person name="Corre E."/>
            <person name="Pelletier E."/>
            <person name="Niang G."/>
            <person name="Scheremetjew M."/>
            <person name="Finn R."/>
            <person name="Kale V."/>
            <person name="Holt S."/>
            <person name="Cochrane G."/>
            <person name="Meng A."/>
            <person name="Brown T."/>
            <person name="Cohen L."/>
        </authorList>
    </citation>
    <scope>NUCLEOTIDE SEQUENCE</scope>
    <source>
        <strain evidence="4">CCMP2058</strain>
    </source>
</reference>
<feature type="transmembrane region" description="Helical" evidence="3">
    <location>
        <begin position="79"/>
        <end position="102"/>
    </location>
</feature>
<evidence type="ECO:0000256" key="1">
    <source>
        <dbReference type="SAM" id="Coils"/>
    </source>
</evidence>
<feature type="transmembrane region" description="Helical" evidence="3">
    <location>
        <begin position="54"/>
        <end position="73"/>
    </location>
</feature>
<keyword evidence="3" id="KW-0472">Membrane</keyword>
<gene>
    <name evidence="4" type="ORF">LAMO00422_LOCUS21479</name>
</gene>
<keyword evidence="1" id="KW-0175">Coiled coil</keyword>
<evidence type="ECO:0000256" key="2">
    <source>
        <dbReference type="SAM" id="MobiDB-lite"/>
    </source>
</evidence>
<evidence type="ECO:0000256" key="3">
    <source>
        <dbReference type="SAM" id="Phobius"/>
    </source>
</evidence>
<dbReference type="EMBL" id="HBEM01031529">
    <property type="protein sequence ID" value="CAD8462519.1"/>
    <property type="molecule type" value="Transcribed_RNA"/>
</dbReference>
<feature type="coiled-coil region" evidence="1">
    <location>
        <begin position="103"/>
        <end position="151"/>
    </location>
</feature>
<keyword evidence="3" id="KW-1133">Transmembrane helix</keyword>
<dbReference type="AlphaFoldDB" id="A0A7S0DQM7"/>
<organism evidence="4">
    <name type="scientific">Amorphochlora amoebiformis</name>
    <dbReference type="NCBI Taxonomy" id="1561963"/>
    <lineage>
        <taxon>Eukaryota</taxon>
        <taxon>Sar</taxon>
        <taxon>Rhizaria</taxon>
        <taxon>Cercozoa</taxon>
        <taxon>Chlorarachniophyceae</taxon>
        <taxon>Amorphochlora</taxon>
    </lineage>
</organism>
<protein>
    <submittedName>
        <fullName evidence="4">Uncharacterized protein</fullName>
    </submittedName>
</protein>
<name>A0A7S0DQM7_9EUKA</name>
<proteinExistence type="predicted"/>
<feature type="compositionally biased region" description="Basic and acidic residues" evidence="2">
    <location>
        <begin position="15"/>
        <end position="24"/>
    </location>
</feature>
<sequence>MESNAKYSKVLSAPTDEKKGGSDLAKKKKEVKELDAEIKQSEAQTATYCSTSRIIFTLGTLAGGAGVTMNFVYSFGNFPITFGAIWSFISLCAFGFTWNYAVMKSLAESFDKFEEMRKDLKSETRSLHRLVNNYTKQNKKLLKSSNNLKIQEKKLESVSKLLAGDVRKMENLQQFHREQVSKGIKLLENRQDLRKSQMRIITEEKIEALDFQKNDALNRARAFFQDVGAEDRVVDRMEFPNLVKLLRKIKMFKSSVFTFELFTKHAHSKDVIERIDFTNTLRPIIHELHEKERKRLNAEAQCRIEEANKLFASRIEDLKARVKCK</sequence>